<evidence type="ECO:0000259" key="7">
    <source>
        <dbReference type="PROSITE" id="PS50156"/>
    </source>
</evidence>
<comment type="caution">
    <text evidence="8">The sequence shown here is derived from an EMBL/GenBank/DDBJ whole genome shotgun (WGS) entry which is preliminary data.</text>
</comment>
<feature type="transmembrane region" description="Helical" evidence="6">
    <location>
        <begin position="593"/>
        <end position="615"/>
    </location>
</feature>
<dbReference type="AlphaFoldDB" id="A0A5N0EQC0"/>
<feature type="transmembrane region" description="Helical" evidence="6">
    <location>
        <begin position="673"/>
        <end position="692"/>
    </location>
</feature>
<keyword evidence="4 6" id="KW-1133">Transmembrane helix</keyword>
<dbReference type="SUPFAM" id="SSF82866">
    <property type="entry name" value="Multidrug efflux transporter AcrB transmembrane domain"/>
    <property type="match status" value="2"/>
</dbReference>
<dbReference type="InterPro" id="IPR000731">
    <property type="entry name" value="SSD"/>
</dbReference>
<keyword evidence="3 6" id="KW-0812">Transmembrane</keyword>
<sequence>MPLSRLSAPDRMLVLGAFVDVGVWRMSQGGRRGVLARVAVTMARQRRWVFAGWGVAVGMGLIGLPCLLGSLLAPPTEVAGSESQRASRILADALPTLGDESVIAVLHSEGLRASDPPFRRAITAGMRSLAHEADVSGVLLLPVAGDPTREIALPETFEAWRASFHDEHTAYVYVGLAGDDRRRQQRAPVLQDLVTDAVHGASNGEVQAYLLGVSGFGQIIQGVEITDLMHIELVALPLAIVVLWWGLRRPVAALVPIVVAGASVVTTLGVFALLTGVFTVDGMLLVGVSALGLGIGIDYALFVQNRYREELAAGGQPTQAIATAITTTGRTVLYSALILSSACMALFLVRWHVFLQMAIGMIAVVVVVSVAVLTLLPAVLVTVTPVLDRQWPRRAETGAGERLSRWAEHLMRHPWPYASAVIAVLICAAIPAGTMRTGIDLERGALDGTAYLTGLQLSERDVPSATGALALALRQPATAPLPDPQGLVAALRADPGVDAIATIDDGDSVTALLVLTKYPIDSPELPDLVGRIRTRIIPAAAPPGVSVLVGGPGGHIADIVAETSAKLPWVIGCVLMLLFVLLIAVLRSLVLPLKAIAMALLSAGAAYGLTVLVFQRDGHPIWAQVPLVAFALLFGLSTDYELFLVRRIQEEYLRTGDNRRSVVVGLQSTARPISLAAIILAVGYGSLLVSSLNGLRQLGFAVAVGLLIDATLIRLVLVPALMQILGRWNWWFPGGGNIPKVCITTDIHKVCTTVKSAQ</sequence>
<accession>A0A5N0EQC0</accession>
<feature type="transmembrane region" description="Helical" evidence="6">
    <location>
        <begin position="359"/>
        <end position="387"/>
    </location>
</feature>
<feature type="transmembrane region" description="Helical" evidence="6">
    <location>
        <begin position="621"/>
        <end position="644"/>
    </location>
</feature>
<feature type="transmembrane region" description="Helical" evidence="6">
    <location>
        <begin position="332"/>
        <end position="353"/>
    </location>
</feature>
<evidence type="ECO:0000256" key="3">
    <source>
        <dbReference type="ARBA" id="ARBA00022692"/>
    </source>
</evidence>
<dbReference type="PROSITE" id="PS50156">
    <property type="entry name" value="SSD"/>
    <property type="match status" value="1"/>
</dbReference>
<feature type="transmembrane region" description="Helical" evidence="6">
    <location>
        <begin position="567"/>
        <end position="586"/>
    </location>
</feature>
<protein>
    <submittedName>
        <fullName evidence="8">MMPL family transporter</fullName>
    </submittedName>
</protein>
<feature type="transmembrane region" description="Helical" evidence="6">
    <location>
        <begin position="254"/>
        <end position="278"/>
    </location>
</feature>
<dbReference type="InterPro" id="IPR004869">
    <property type="entry name" value="MMPL_dom"/>
</dbReference>
<dbReference type="Pfam" id="PF03176">
    <property type="entry name" value="MMPL"/>
    <property type="match status" value="2"/>
</dbReference>
<reference evidence="8 9" key="1">
    <citation type="submission" date="2019-09" db="EMBL/GenBank/DDBJ databases">
        <authorList>
            <person name="Wang X."/>
        </authorList>
    </citation>
    <scope>NUCLEOTIDE SEQUENCE [LARGE SCALE GENOMIC DNA]</scope>
    <source>
        <strain evidence="8 9">CICC 11023</strain>
    </source>
</reference>
<keyword evidence="2" id="KW-1003">Cell membrane</keyword>
<keyword evidence="9" id="KW-1185">Reference proteome</keyword>
<dbReference type="Gene3D" id="1.20.1640.10">
    <property type="entry name" value="Multidrug efflux transporter AcrB transmembrane domain"/>
    <property type="match status" value="2"/>
</dbReference>
<name>A0A5N0EQC0_9NOCA</name>
<evidence type="ECO:0000256" key="5">
    <source>
        <dbReference type="ARBA" id="ARBA00023136"/>
    </source>
</evidence>
<dbReference type="EMBL" id="VXLC01000001">
    <property type="protein sequence ID" value="KAA8890594.1"/>
    <property type="molecule type" value="Genomic_DNA"/>
</dbReference>
<evidence type="ECO:0000313" key="9">
    <source>
        <dbReference type="Proteomes" id="UP000323876"/>
    </source>
</evidence>
<gene>
    <name evidence="8" type="ORF">F3087_04825</name>
</gene>
<feature type="transmembrane region" description="Helical" evidence="6">
    <location>
        <begin position="698"/>
        <end position="717"/>
    </location>
</feature>
<feature type="transmembrane region" description="Helical" evidence="6">
    <location>
        <begin position="48"/>
        <end position="73"/>
    </location>
</feature>
<feature type="transmembrane region" description="Helical" evidence="6">
    <location>
        <begin position="228"/>
        <end position="247"/>
    </location>
</feature>
<dbReference type="GO" id="GO:0005886">
    <property type="term" value="C:plasma membrane"/>
    <property type="evidence" value="ECO:0007669"/>
    <property type="project" value="UniProtKB-SubCell"/>
</dbReference>
<dbReference type="PANTHER" id="PTHR33406:SF13">
    <property type="entry name" value="MEMBRANE PROTEIN YDFJ"/>
    <property type="match status" value="1"/>
</dbReference>
<comment type="subcellular location">
    <subcellularLocation>
        <location evidence="1">Cell membrane</location>
        <topology evidence="1">Multi-pass membrane protein</topology>
    </subcellularLocation>
</comment>
<evidence type="ECO:0000256" key="4">
    <source>
        <dbReference type="ARBA" id="ARBA00022989"/>
    </source>
</evidence>
<evidence type="ECO:0000256" key="1">
    <source>
        <dbReference type="ARBA" id="ARBA00004651"/>
    </source>
</evidence>
<dbReference type="InterPro" id="IPR050545">
    <property type="entry name" value="Mycobact_MmpL"/>
</dbReference>
<dbReference type="PANTHER" id="PTHR33406">
    <property type="entry name" value="MEMBRANE PROTEIN MJ1562-RELATED"/>
    <property type="match status" value="1"/>
</dbReference>
<evidence type="ECO:0000256" key="2">
    <source>
        <dbReference type="ARBA" id="ARBA00022475"/>
    </source>
</evidence>
<evidence type="ECO:0000313" key="8">
    <source>
        <dbReference type="EMBL" id="KAA8890594.1"/>
    </source>
</evidence>
<feature type="transmembrane region" description="Helical" evidence="6">
    <location>
        <begin position="284"/>
        <end position="302"/>
    </location>
</feature>
<keyword evidence="5 6" id="KW-0472">Membrane</keyword>
<feature type="domain" description="SSD" evidence="7">
    <location>
        <begin position="249"/>
        <end position="382"/>
    </location>
</feature>
<organism evidence="8 9">
    <name type="scientific">Nocardia colli</name>
    <dbReference type="NCBI Taxonomy" id="2545717"/>
    <lineage>
        <taxon>Bacteria</taxon>
        <taxon>Bacillati</taxon>
        <taxon>Actinomycetota</taxon>
        <taxon>Actinomycetes</taxon>
        <taxon>Mycobacteriales</taxon>
        <taxon>Nocardiaceae</taxon>
        <taxon>Nocardia</taxon>
    </lineage>
</organism>
<dbReference type="Proteomes" id="UP000323876">
    <property type="component" value="Unassembled WGS sequence"/>
</dbReference>
<evidence type="ECO:0000256" key="6">
    <source>
        <dbReference type="SAM" id="Phobius"/>
    </source>
</evidence>
<dbReference type="OrthoDB" id="7051771at2"/>
<proteinExistence type="predicted"/>